<feature type="non-terminal residue" evidence="2">
    <location>
        <position position="76"/>
    </location>
</feature>
<reference evidence="2" key="1">
    <citation type="submission" date="2018-05" db="EMBL/GenBank/DDBJ databases">
        <authorList>
            <person name="Lanie J.A."/>
            <person name="Ng W.-L."/>
            <person name="Kazmierczak K.M."/>
            <person name="Andrzejewski T.M."/>
            <person name="Davidsen T.M."/>
            <person name="Wayne K.J."/>
            <person name="Tettelin H."/>
            <person name="Glass J.I."/>
            <person name="Rusch D."/>
            <person name="Podicherti R."/>
            <person name="Tsui H.-C.T."/>
            <person name="Winkler M.E."/>
        </authorList>
    </citation>
    <scope>NUCLEOTIDE SEQUENCE</scope>
</reference>
<dbReference type="PROSITE" id="PS51257">
    <property type="entry name" value="PROKAR_LIPOPROTEIN"/>
    <property type="match status" value="1"/>
</dbReference>
<evidence type="ECO:0000313" key="2">
    <source>
        <dbReference type="EMBL" id="SVD45248.1"/>
    </source>
</evidence>
<name>A0A382VH75_9ZZZZ</name>
<dbReference type="Gene3D" id="3.20.20.80">
    <property type="entry name" value="Glycosidases"/>
    <property type="match status" value="1"/>
</dbReference>
<gene>
    <name evidence="2" type="ORF">METZ01_LOCUS398102</name>
</gene>
<dbReference type="InterPro" id="IPR017853">
    <property type="entry name" value="GH"/>
</dbReference>
<protein>
    <recommendedName>
        <fullName evidence="1">Glycoside hydrolase family 29 N-terminal domain-containing protein</fullName>
    </recommendedName>
</protein>
<dbReference type="EMBL" id="UINC01151564">
    <property type="protein sequence ID" value="SVD45248.1"/>
    <property type="molecule type" value="Genomic_DNA"/>
</dbReference>
<dbReference type="GO" id="GO:0005975">
    <property type="term" value="P:carbohydrate metabolic process"/>
    <property type="evidence" value="ECO:0007669"/>
    <property type="project" value="InterPro"/>
</dbReference>
<organism evidence="2">
    <name type="scientific">marine metagenome</name>
    <dbReference type="NCBI Taxonomy" id="408172"/>
    <lineage>
        <taxon>unclassified sequences</taxon>
        <taxon>metagenomes</taxon>
        <taxon>ecological metagenomes</taxon>
    </lineage>
</organism>
<proteinExistence type="predicted"/>
<evidence type="ECO:0000259" key="1">
    <source>
        <dbReference type="Pfam" id="PF01120"/>
    </source>
</evidence>
<dbReference type="AlphaFoldDB" id="A0A382VH75"/>
<dbReference type="InterPro" id="IPR057739">
    <property type="entry name" value="Glyco_hydro_29_N"/>
</dbReference>
<sequence>MSRKLHINANILKMILMVILISSCMKKGYKISLDKEESSPSVVQYTEEWESLQRHPDPEWFRDAKFGIYTHWGPYS</sequence>
<dbReference type="GO" id="GO:0004560">
    <property type="term" value="F:alpha-L-fucosidase activity"/>
    <property type="evidence" value="ECO:0007669"/>
    <property type="project" value="InterPro"/>
</dbReference>
<dbReference type="SUPFAM" id="SSF51445">
    <property type="entry name" value="(Trans)glycosidases"/>
    <property type="match status" value="1"/>
</dbReference>
<dbReference type="Pfam" id="PF01120">
    <property type="entry name" value="Alpha_L_fucos"/>
    <property type="match status" value="1"/>
</dbReference>
<feature type="domain" description="Glycoside hydrolase family 29 N-terminal" evidence="1">
    <location>
        <begin position="39"/>
        <end position="76"/>
    </location>
</feature>
<accession>A0A382VH75</accession>